<dbReference type="Proteomes" id="UP000239867">
    <property type="component" value="Chromosome"/>
</dbReference>
<reference evidence="1 2" key="1">
    <citation type="journal article" date="2018" name="MBio">
        <title>Insights into the evolution of host association through the isolation and characterization of a novel human periodontal pathobiont, Desulfobulbus oralis.</title>
        <authorList>
            <person name="Cross K.L."/>
            <person name="Chirania P."/>
            <person name="Xiong W."/>
            <person name="Beall C.J."/>
            <person name="Elkins J.G."/>
            <person name="Giannone R.J."/>
            <person name="Griffen A.L."/>
            <person name="Guss A.M."/>
            <person name="Hettich R.L."/>
            <person name="Joshi S.S."/>
            <person name="Mokrzan E.M."/>
            <person name="Martin R.K."/>
            <person name="Zhulin I.B."/>
            <person name="Leys E.J."/>
            <person name="Podar M."/>
        </authorList>
    </citation>
    <scope>NUCLEOTIDE SEQUENCE [LARGE SCALE GENOMIC DNA]</scope>
    <source>
        <strain evidence="1 2">ORNL</strain>
    </source>
</reference>
<keyword evidence="2" id="KW-1185">Reference proteome</keyword>
<name>A0A2L1GLS3_9BACT</name>
<dbReference type="KEGG" id="deo:CAY53_03260"/>
<dbReference type="OrthoDB" id="9781415at2"/>
<dbReference type="AlphaFoldDB" id="A0A2L1GLS3"/>
<organism evidence="1 2">
    <name type="scientific">Desulfobulbus oralis</name>
    <dbReference type="NCBI Taxonomy" id="1986146"/>
    <lineage>
        <taxon>Bacteria</taxon>
        <taxon>Pseudomonadati</taxon>
        <taxon>Thermodesulfobacteriota</taxon>
        <taxon>Desulfobulbia</taxon>
        <taxon>Desulfobulbales</taxon>
        <taxon>Desulfobulbaceae</taxon>
        <taxon>Desulfobulbus</taxon>
    </lineage>
</organism>
<gene>
    <name evidence="1" type="ORF">CAY53_03260</name>
</gene>
<dbReference type="PIRSF" id="PIRSF000709">
    <property type="entry name" value="6PFK_2-Ptase"/>
    <property type="match status" value="1"/>
</dbReference>
<proteinExistence type="predicted"/>
<dbReference type="GO" id="GO:0005737">
    <property type="term" value="C:cytoplasm"/>
    <property type="evidence" value="ECO:0007669"/>
    <property type="project" value="TreeGrafter"/>
</dbReference>
<dbReference type="InterPro" id="IPR029033">
    <property type="entry name" value="His_PPase_superfam"/>
</dbReference>
<dbReference type="InterPro" id="IPR050275">
    <property type="entry name" value="PGM_Phosphatase"/>
</dbReference>
<dbReference type="SMART" id="SM00855">
    <property type="entry name" value="PGAM"/>
    <property type="match status" value="1"/>
</dbReference>
<dbReference type="PANTHER" id="PTHR48100:SF1">
    <property type="entry name" value="HISTIDINE PHOSPHATASE FAMILY PROTEIN-RELATED"/>
    <property type="match status" value="1"/>
</dbReference>
<dbReference type="CDD" id="cd07067">
    <property type="entry name" value="HP_PGM_like"/>
    <property type="match status" value="1"/>
</dbReference>
<dbReference type="Pfam" id="PF00300">
    <property type="entry name" value="His_Phos_1"/>
    <property type="match status" value="1"/>
</dbReference>
<protein>
    <recommendedName>
        <fullName evidence="3">Histidine phosphatase family protein</fullName>
    </recommendedName>
</protein>
<accession>A0A2L1GLS3</accession>
<dbReference type="SUPFAM" id="SSF53254">
    <property type="entry name" value="Phosphoglycerate mutase-like"/>
    <property type="match status" value="1"/>
</dbReference>
<evidence type="ECO:0000313" key="2">
    <source>
        <dbReference type="Proteomes" id="UP000239867"/>
    </source>
</evidence>
<dbReference type="PANTHER" id="PTHR48100">
    <property type="entry name" value="BROAD-SPECIFICITY PHOSPHATASE YOR283W-RELATED"/>
    <property type="match status" value="1"/>
</dbReference>
<dbReference type="Gene3D" id="3.40.50.1240">
    <property type="entry name" value="Phosphoglycerate mutase-like"/>
    <property type="match status" value="1"/>
</dbReference>
<sequence length="213" mass="23836">MRLRAFCHGQRGFDSCQRAGPARVKGIWLLRHGALPPNPERRLTGARDIPLSAAGRAQVRALAQDFLPALEPEPAAVLCSDLGRCRETAALLLDGRQRGWPLHVEPDLREIGLGLWEGLTWAEVRDLWPGAFEARGLDMMNYVPPGGESFRMVQRRALHALARWRQRYPGGTLLLITHAGVMRALLARYFGLPLEAVWHIPGQCASRRFLPGW</sequence>
<evidence type="ECO:0000313" key="1">
    <source>
        <dbReference type="EMBL" id="AVD70625.1"/>
    </source>
</evidence>
<dbReference type="InterPro" id="IPR013078">
    <property type="entry name" value="His_Pase_superF_clade-1"/>
</dbReference>
<dbReference type="GO" id="GO:0016791">
    <property type="term" value="F:phosphatase activity"/>
    <property type="evidence" value="ECO:0007669"/>
    <property type="project" value="TreeGrafter"/>
</dbReference>
<evidence type="ECO:0008006" key="3">
    <source>
        <dbReference type="Google" id="ProtNLM"/>
    </source>
</evidence>
<dbReference type="EMBL" id="CP021255">
    <property type="protein sequence ID" value="AVD70625.1"/>
    <property type="molecule type" value="Genomic_DNA"/>
</dbReference>